<reference evidence="1" key="1">
    <citation type="journal article" date="2021" name="PeerJ">
        <title>Extensive microbial diversity within the chicken gut microbiome revealed by metagenomics and culture.</title>
        <authorList>
            <person name="Gilroy R."/>
            <person name="Ravi A."/>
            <person name="Getino M."/>
            <person name="Pursley I."/>
            <person name="Horton D.L."/>
            <person name="Alikhan N.F."/>
            <person name="Baker D."/>
            <person name="Gharbi K."/>
            <person name="Hall N."/>
            <person name="Watson M."/>
            <person name="Adriaenssens E.M."/>
            <person name="Foster-Nyarko E."/>
            <person name="Jarju S."/>
            <person name="Secka A."/>
            <person name="Antonio M."/>
            <person name="Oren A."/>
            <person name="Chaudhuri R.R."/>
            <person name="La Ragione R."/>
            <person name="Hildebrand F."/>
            <person name="Pallen M.J."/>
        </authorList>
    </citation>
    <scope>NUCLEOTIDE SEQUENCE</scope>
    <source>
        <strain evidence="1">USASDec5-558</strain>
    </source>
</reference>
<dbReference type="Proteomes" id="UP000886829">
    <property type="component" value="Unassembled WGS sequence"/>
</dbReference>
<reference evidence="1" key="2">
    <citation type="submission" date="2021-04" db="EMBL/GenBank/DDBJ databases">
        <authorList>
            <person name="Gilroy R."/>
        </authorList>
    </citation>
    <scope>NUCLEOTIDE SEQUENCE</scope>
    <source>
        <strain evidence="1">USASDec5-558</strain>
    </source>
</reference>
<sequence length="364" mass="41917">MDNLQTHIRNYKLTENKLSKLFSEFFVGDQYLDQPNPSYSPLIHEIVPCIESLAKDLHKELAPQFPNLPKFKPRESFDYKALAFLDKALGLSQKQVKITSDLVVLSDDKRLITPLKGAHEKDKSLHPLWSATYQSYKHDQANTQNLDPTSTTAPDSKADILPTAQAVIEAAGANFLLLTVAKSLPLTREVPYNKCDFKFDSNIFTATYARPLFSRFLGPMSKDCLKFFPNWEQNLFVVKDPERYISHLRAKIKENNQQIKDAILSNIGFLSFFSNLTEDLKCSPIEMILQLYAQETKDPVQKEWVRRVQDLSFSIHTSYYISWANHYSDQLRLFGFAPVVALNYQDDDHLYDYEKLSQDNPDSK</sequence>
<proteinExistence type="predicted"/>
<accession>A0A9D2B0P1</accession>
<gene>
    <name evidence="1" type="ORF">H9850_01485</name>
</gene>
<protein>
    <submittedName>
        <fullName evidence="1">Uncharacterized protein</fullName>
    </submittedName>
</protein>
<organism evidence="1 2">
    <name type="scientific">Candidatus Anaerobiospirillum pullistercoris</name>
    <dbReference type="NCBI Taxonomy" id="2838452"/>
    <lineage>
        <taxon>Bacteria</taxon>
        <taxon>Pseudomonadati</taxon>
        <taxon>Pseudomonadota</taxon>
        <taxon>Gammaproteobacteria</taxon>
        <taxon>Aeromonadales</taxon>
        <taxon>Succinivibrionaceae</taxon>
        <taxon>Anaerobiospirillum</taxon>
    </lineage>
</organism>
<evidence type="ECO:0000313" key="1">
    <source>
        <dbReference type="EMBL" id="HIX56126.1"/>
    </source>
</evidence>
<evidence type="ECO:0000313" key="2">
    <source>
        <dbReference type="Proteomes" id="UP000886829"/>
    </source>
</evidence>
<name>A0A9D2B0P1_9GAMM</name>
<comment type="caution">
    <text evidence="1">The sequence shown here is derived from an EMBL/GenBank/DDBJ whole genome shotgun (WGS) entry which is preliminary data.</text>
</comment>
<dbReference type="EMBL" id="DXEV01000031">
    <property type="protein sequence ID" value="HIX56126.1"/>
    <property type="molecule type" value="Genomic_DNA"/>
</dbReference>
<dbReference type="AlphaFoldDB" id="A0A9D2B0P1"/>